<gene>
    <name evidence="2" type="ORF">SAMN05444398_11626</name>
</gene>
<feature type="transmembrane region" description="Helical" evidence="1">
    <location>
        <begin position="100"/>
        <end position="119"/>
    </location>
</feature>
<feature type="transmembrane region" description="Helical" evidence="1">
    <location>
        <begin position="154"/>
        <end position="173"/>
    </location>
</feature>
<keyword evidence="1" id="KW-1133">Transmembrane helix</keyword>
<keyword evidence="3" id="KW-1185">Reference proteome</keyword>
<evidence type="ECO:0000256" key="1">
    <source>
        <dbReference type="SAM" id="Phobius"/>
    </source>
</evidence>
<feature type="transmembrane region" description="Helical" evidence="1">
    <location>
        <begin position="392"/>
        <end position="412"/>
    </location>
</feature>
<accession>A0A1M7IPY6</accession>
<proteinExistence type="predicted"/>
<feature type="transmembrane region" description="Helical" evidence="1">
    <location>
        <begin position="326"/>
        <end position="354"/>
    </location>
</feature>
<evidence type="ECO:0008006" key="4">
    <source>
        <dbReference type="Google" id="ProtNLM"/>
    </source>
</evidence>
<feature type="transmembrane region" description="Helical" evidence="1">
    <location>
        <begin position="179"/>
        <end position="199"/>
    </location>
</feature>
<dbReference type="STRING" id="337701.SAMN05444398_11626"/>
<sequence length="420" mass="43583">MTARARPEGMSAYIAVTAAYWAFMLSDGALRMLVLLHFHTLGFSPVQLAYLFVLYEIAGMITNLSAGWIAARFGLTATLYAGLGIQVLALLALAQLDPGWAIGVSVAYVMCVQGASGVAKDLAKMSSKSAVKLLAPREGAGLFRWVAVLTGSKNAVKGVGFLLGAALLAGLGFAGAVWVMAAVLTAILLAVALAMPPGLPRGRKGAKFSEVFSDSANVNWLSAARVFLFGARDVWFVVGIPIYFYAVLSDGSEAGNRAAFFLIGSFMAVWIILYGAVQAAAPRVLRAASRDEGALIAVARGWALVLCVVPGGLAVAAWLAPQPAGWLTVVLVAGLLAFGAIFAVNSSLHSYLILAFTRDERVTMDVGFYYMANAGGRLIGTVLSGLTYQAGGLALTLGVAAVMVALSALAAGRLRPVSAG</sequence>
<keyword evidence="1" id="KW-0472">Membrane</keyword>
<dbReference type="EMBL" id="FRBR01000016">
    <property type="protein sequence ID" value="SHM42638.1"/>
    <property type="molecule type" value="Genomic_DNA"/>
</dbReference>
<feature type="transmembrane region" description="Helical" evidence="1">
    <location>
        <begin position="77"/>
        <end position="94"/>
    </location>
</feature>
<feature type="transmembrane region" description="Helical" evidence="1">
    <location>
        <begin position="220"/>
        <end position="246"/>
    </location>
</feature>
<feature type="transmembrane region" description="Helical" evidence="1">
    <location>
        <begin position="12"/>
        <end position="36"/>
    </location>
</feature>
<dbReference type="InterPro" id="IPR047769">
    <property type="entry name" value="MFS_ArsJ"/>
</dbReference>
<keyword evidence="1" id="KW-0812">Transmembrane</keyword>
<feature type="transmembrane region" description="Helical" evidence="1">
    <location>
        <begin position="366"/>
        <end position="386"/>
    </location>
</feature>
<feature type="transmembrane region" description="Helical" evidence="1">
    <location>
        <begin position="258"/>
        <end position="281"/>
    </location>
</feature>
<feature type="transmembrane region" description="Helical" evidence="1">
    <location>
        <begin position="48"/>
        <end position="70"/>
    </location>
</feature>
<dbReference type="InterPro" id="IPR036259">
    <property type="entry name" value="MFS_trans_sf"/>
</dbReference>
<protein>
    <recommendedName>
        <fullName evidence="4">Major Facilitator Superfamily protein</fullName>
    </recommendedName>
</protein>
<dbReference type="PANTHER" id="PTHR23547:SF1">
    <property type="entry name" value="MAJOR FACILITATOR SUPERFAMILY MFS_1"/>
    <property type="match status" value="1"/>
</dbReference>
<dbReference type="NCBIfam" id="NF033734">
    <property type="entry name" value="MFS_ArsJ"/>
    <property type="match status" value="1"/>
</dbReference>
<organism evidence="2 3">
    <name type="scientific">Roseovarius pacificus</name>
    <dbReference type="NCBI Taxonomy" id="337701"/>
    <lineage>
        <taxon>Bacteria</taxon>
        <taxon>Pseudomonadati</taxon>
        <taxon>Pseudomonadota</taxon>
        <taxon>Alphaproteobacteria</taxon>
        <taxon>Rhodobacterales</taxon>
        <taxon>Roseobacteraceae</taxon>
        <taxon>Roseovarius</taxon>
    </lineage>
</organism>
<dbReference type="AlphaFoldDB" id="A0A1M7IPY6"/>
<evidence type="ECO:0000313" key="3">
    <source>
        <dbReference type="Proteomes" id="UP000183974"/>
    </source>
</evidence>
<dbReference type="Proteomes" id="UP000183974">
    <property type="component" value="Unassembled WGS sequence"/>
</dbReference>
<dbReference type="PANTHER" id="PTHR23547">
    <property type="entry name" value="MAJOR FACILITATOR SUPERFAMILY DOMAIN, GENERAL SUBSTRATE TRANSPORTER"/>
    <property type="match status" value="1"/>
</dbReference>
<dbReference type="SUPFAM" id="SSF103473">
    <property type="entry name" value="MFS general substrate transporter"/>
    <property type="match status" value="1"/>
</dbReference>
<feature type="transmembrane region" description="Helical" evidence="1">
    <location>
        <begin position="293"/>
        <end position="320"/>
    </location>
</feature>
<evidence type="ECO:0000313" key="2">
    <source>
        <dbReference type="EMBL" id="SHM42638.1"/>
    </source>
</evidence>
<dbReference type="Gene3D" id="1.20.1250.20">
    <property type="entry name" value="MFS general substrate transporter like domains"/>
    <property type="match status" value="1"/>
</dbReference>
<name>A0A1M7IPY6_9RHOB</name>
<reference evidence="2 3" key="1">
    <citation type="submission" date="2016-11" db="EMBL/GenBank/DDBJ databases">
        <authorList>
            <person name="Jaros S."/>
            <person name="Januszkiewicz K."/>
            <person name="Wedrychowicz H."/>
        </authorList>
    </citation>
    <scope>NUCLEOTIDE SEQUENCE [LARGE SCALE GENOMIC DNA]</scope>
    <source>
        <strain evidence="2 3">DSM 29589</strain>
    </source>
</reference>